<reference evidence="2" key="1">
    <citation type="submission" date="2023-03" db="EMBL/GenBank/DDBJ databases">
        <title>Massive genome expansion in bonnet fungi (Mycena s.s.) driven by repeated elements and novel gene families across ecological guilds.</title>
        <authorList>
            <consortium name="Lawrence Berkeley National Laboratory"/>
            <person name="Harder C.B."/>
            <person name="Miyauchi S."/>
            <person name="Viragh M."/>
            <person name="Kuo A."/>
            <person name="Thoen E."/>
            <person name="Andreopoulos B."/>
            <person name="Lu D."/>
            <person name="Skrede I."/>
            <person name="Drula E."/>
            <person name="Henrissat B."/>
            <person name="Morin E."/>
            <person name="Kohler A."/>
            <person name="Barry K."/>
            <person name="LaButti K."/>
            <person name="Morin E."/>
            <person name="Salamov A."/>
            <person name="Lipzen A."/>
            <person name="Mereny Z."/>
            <person name="Hegedus B."/>
            <person name="Baldrian P."/>
            <person name="Stursova M."/>
            <person name="Weitz H."/>
            <person name="Taylor A."/>
            <person name="Grigoriev I.V."/>
            <person name="Nagy L.G."/>
            <person name="Martin F."/>
            <person name="Kauserud H."/>
        </authorList>
    </citation>
    <scope>NUCLEOTIDE SEQUENCE</scope>
    <source>
        <strain evidence="2">9144</strain>
    </source>
</reference>
<sequence length="214" mass="24188">MLRQAKLTSFFSQAAVTRLRQPSQSRTPRLQSPQLRPRLTQAVLSQFFPSAAMYRGDWWQVPEEWLTNLIIMKDVFRRVAAAATDYEEYWHEQACWEANRDAAMFDPDFFQKLGDKALDFLRDTLGPRARAYVDREIADGGSLRFCYKQSGLPYLESARKGDDSPMAIYELLIAADAADMGLEREASGTSPPPSSPASYATDQEDTSNVDDTVL</sequence>
<dbReference type="Proteomes" id="UP001219525">
    <property type="component" value="Unassembled WGS sequence"/>
</dbReference>
<keyword evidence="3" id="KW-1185">Reference proteome</keyword>
<comment type="caution">
    <text evidence="2">The sequence shown here is derived from an EMBL/GenBank/DDBJ whole genome shotgun (WGS) entry which is preliminary data.</text>
</comment>
<evidence type="ECO:0000313" key="2">
    <source>
        <dbReference type="EMBL" id="KAJ7197599.1"/>
    </source>
</evidence>
<accession>A0AAD6Y9D6</accession>
<protein>
    <submittedName>
        <fullName evidence="2">Uncharacterized protein</fullName>
    </submittedName>
</protein>
<dbReference type="AlphaFoldDB" id="A0AAD6Y9D6"/>
<proteinExistence type="predicted"/>
<feature type="region of interest" description="Disordered" evidence="1">
    <location>
        <begin position="182"/>
        <end position="214"/>
    </location>
</feature>
<feature type="compositionally biased region" description="Acidic residues" evidence="1">
    <location>
        <begin position="202"/>
        <end position="214"/>
    </location>
</feature>
<name>A0AAD6Y9D6_9AGAR</name>
<organism evidence="2 3">
    <name type="scientific">Mycena pura</name>
    <dbReference type="NCBI Taxonomy" id="153505"/>
    <lineage>
        <taxon>Eukaryota</taxon>
        <taxon>Fungi</taxon>
        <taxon>Dikarya</taxon>
        <taxon>Basidiomycota</taxon>
        <taxon>Agaricomycotina</taxon>
        <taxon>Agaricomycetes</taxon>
        <taxon>Agaricomycetidae</taxon>
        <taxon>Agaricales</taxon>
        <taxon>Marasmiineae</taxon>
        <taxon>Mycenaceae</taxon>
        <taxon>Mycena</taxon>
    </lineage>
</organism>
<gene>
    <name evidence="2" type="ORF">GGX14DRAFT_574076</name>
</gene>
<evidence type="ECO:0000313" key="3">
    <source>
        <dbReference type="Proteomes" id="UP001219525"/>
    </source>
</evidence>
<evidence type="ECO:0000256" key="1">
    <source>
        <dbReference type="SAM" id="MobiDB-lite"/>
    </source>
</evidence>
<dbReference type="EMBL" id="JARJCW010000077">
    <property type="protein sequence ID" value="KAJ7197599.1"/>
    <property type="molecule type" value="Genomic_DNA"/>
</dbReference>